<gene>
    <name evidence="1" type="ORF">I4F81_009035</name>
</gene>
<organism evidence="1 2">
    <name type="scientific">Pyropia yezoensis</name>
    <name type="common">Susabi-nori</name>
    <name type="synonym">Porphyra yezoensis</name>
    <dbReference type="NCBI Taxonomy" id="2788"/>
    <lineage>
        <taxon>Eukaryota</taxon>
        <taxon>Rhodophyta</taxon>
        <taxon>Bangiophyceae</taxon>
        <taxon>Bangiales</taxon>
        <taxon>Bangiaceae</taxon>
        <taxon>Pyropia</taxon>
    </lineage>
</organism>
<comment type="caution">
    <text evidence="1">The sequence shown here is derived from an EMBL/GenBank/DDBJ whole genome shotgun (WGS) entry which is preliminary data.</text>
</comment>
<sequence>MLGAPASPRAAGGGLRAGPFARAPHTRVWASARLLPTRRAAPQSSSTCRPRRFPRTSRPSTLRPPPAPPLAALSFLCHSICHQSRLSTTYPSVLEHLKTPPPPRRRNCRRRRCSRRCPSTPPPTLPPAAMATNVPPAAATPGVAAEPAAAPAAAAEATPAPSAAPAVPVAAAATAPAAVAAPAVEAPAATAAPAVAAPVVAAAPVAAAPAAAAAAAAVPAEAAPAPADGAAALAAPAVPAVDEEEVLDAELEAMKKRLREMEEEAAKLKDIQEQSSAELSGNPAGAAAVGAGAAAAAGGPAAAAAATAETDARSIYVGSVDYSATPEELQAHFADCGTVNRVTILCNKFTGHPKGYAYIEFADEDGVKNATILNDSMFKDRQIKVRSCVRRFWRVSGGSVALDGCSSLSVWDLCSRERRLTRLFLMRYTLGRAIGCGLCGHVPWFPLIACDGIGGPEALQRAGHERRSHVHAGPRPWPRPWWLPWRRLPGWWLPRRLPWRVWRAPAVGPVLAPRGSPHPFFSPLRALCAPRLRRVVVVAACCRCRRYPMIDARQPRARMGAGVVMSKKKKEKKKEKTRAQGAKGRKKKKKKEMGVTTRATASTGSMGPGREWDNLSWLRGRSPAVPSTATAGDCDGTPSPPGGFRRVLVQWSQHCLAAVRKPVVRVAQGADGHCGCLSVSSPHGALLVAFV</sequence>
<name>A0ACC3C8Q5_PYRYE</name>
<evidence type="ECO:0000313" key="1">
    <source>
        <dbReference type="EMBL" id="KAK1866519.1"/>
    </source>
</evidence>
<protein>
    <submittedName>
        <fullName evidence="1">Uncharacterized protein</fullName>
    </submittedName>
</protein>
<accession>A0ACC3C8Q5</accession>
<dbReference type="Proteomes" id="UP000798662">
    <property type="component" value="Chromosome 2"/>
</dbReference>
<evidence type="ECO:0000313" key="2">
    <source>
        <dbReference type="Proteomes" id="UP000798662"/>
    </source>
</evidence>
<proteinExistence type="predicted"/>
<dbReference type="EMBL" id="CM020619">
    <property type="protein sequence ID" value="KAK1866519.1"/>
    <property type="molecule type" value="Genomic_DNA"/>
</dbReference>
<keyword evidence="2" id="KW-1185">Reference proteome</keyword>
<reference evidence="1" key="1">
    <citation type="submission" date="2019-11" db="EMBL/GenBank/DDBJ databases">
        <title>Nori genome reveals adaptations in red seaweeds to the harsh intertidal environment.</title>
        <authorList>
            <person name="Wang D."/>
            <person name="Mao Y."/>
        </authorList>
    </citation>
    <scope>NUCLEOTIDE SEQUENCE</scope>
    <source>
        <tissue evidence="1">Gametophyte</tissue>
    </source>
</reference>